<protein>
    <submittedName>
        <fullName evidence="1">Uncharacterized protein</fullName>
    </submittedName>
</protein>
<sequence>MGVPPGFTYAGLGMPPELLVADARAAAGVRAAPPPPDLLVAGARAAAGHTDQRHSFASSWQKWKCGQRVIELDGLLFENLAEIGKKVDLTVISNEDSNPRSVCLPVEETAEENFYLWRISKYTGGFL</sequence>
<dbReference type="EMBL" id="RWGY01000004">
    <property type="protein sequence ID" value="TVU46189.1"/>
    <property type="molecule type" value="Genomic_DNA"/>
</dbReference>
<organism evidence="1 2">
    <name type="scientific">Eragrostis curvula</name>
    <name type="common">weeping love grass</name>
    <dbReference type="NCBI Taxonomy" id="38414"/>
    <lineage>
        <taxon>Eukaryota</taxon>
        <taxon>Viridiplantae</taxon>
        <taxon>Streptophyta</taxon>
        <taxon>Embryophyta</taxon>
        <taxon>Tracheophyta</taxon>
        <taxon>Spermatophyta</taxon>
        <taxon>Magnoliopsida</taxon>
        <taxon>Liliopsida</taxon>
        <taxon>Poales</taxon>
        <taxon>Poaceae</taxon>
        <taxon>PACMAD clade</taxon>
        <taxon>Chloridoideae</taxon>
        <taxon>Eragrostideae</taxon>
        <taxon>Eragrostidinae</taxon>
        <taxon>Eragrostis</taxon>
    </lineage>
</organism>
<evidence type="ECO:0000313" key="1">
    <source>
        <dbReference type="EMBL" id="TVU46189.1"/>
    </source>
</evidence>
<feature type="non-terminal residue" evidence="1">
    <location>
        <position position="1"/>
    </location>
</feature>
<name>A0A5J9WCV9_9POAL</name>
<proteinExistence type="predicted"/>
<comment type="caution">
    <text evidence="1">The sequence shown here is derived from an EMBL/GenBank/DDBJ whole genome shotgun (WGS) entry which is preliminary data.</text>
</comment>
<dbReference type="Proteomes" id="UP000324897">
    <property type="component" value="Chromosome 5"/>
</dbReference>
<keyword evidence="2" id="KW-1185">Reference proteome</keyword>
<reference evidence="1 2" key="1">
    <citation type="journal article" date="2019" name="Sci. Rep.">
        <title>A high-quality genome of Eragrostis curvula grass provides insights into Poaceae evolution and supports new strategies to enhance forage quality.</title>
        <authorList>
            <person name="Carballo J."/>
            <person name="Santos B.A.C.M."/>
            <person name="Zappacosta D."/>
            <person name="Garbus I."/>
            <person name="Selva J.P."/>
            <person name="Gallo C.A."/>
            <person name="Diaz A."/>
            <person name="Albertini E."/>
            <person name="Caccamo M."/>
            <person name="Echenique V."/>
        </authorList>
    </citation>
    <scope>NUCLEOTIDE SEQUENCE [LARGE SCALE GENOMIC DNA]</scope>
    <source>
        <strain evidence="2">cv. Victoria</strain>
        <tissue evidence="1">Leaf</tissue>
    </source>
</reference>
<accession>A0A5J9WCV9</accession>
<gene>
    <name evidence="1" type="ORF">EJB05_05708</name>
</gene>
<evidence type="ECO:0000313" key="2">
    <source>
        <dbReference type="Proteomes" id="UP000324897"/>
    </source>
</evidence>
<dbReference type="AlphaFoldDB" id="A0A5J9WCV9"/>
<dbReference type="Gramene" id="TVU46189">
    <property type="protein sequence ID" value="TVU46189"/>
    <property type="gene ID" value="EJB05_05708"/>
</dbReference>